<feature type="domain" description="SusD-like N-terminal" evidence="7">
    <location>
        <begin position="22"/>
        <end position="221"/>
    </location>
</feature>
<protein>
    <submittedName>
        <fullName evidence="8">SusD-like starch-binding protein associating with outer membrane</fullName>
    </submittedName>
</protein>
<evidence type="ECO:0000313" key="8">
    <source>
        <dbReference type="EMBL" id="TDQ75435.1"/>
    </source>
</evidence>
<evidence type="ECO:0000256" key="4">
    <source>
        <dbReference type="ARBA" id="ARBA00023136"/>
    </source>
</evidence>
<dbReference type="InterPro" id="IPR011990">
    <property type="entry name" value="TPR-like_helical_dom_sf"/>
</dbReference>
<evidence type="ECO:0000259" key="7">
    <source>
        <dbReference type="Pfam" id="PF14322"/>
    </source>
</evidence>
<accession>A0A4R6W8V2</accession>
<evidence type="ECO:0000313" key="9">
    <source>
        <dbReference type="Proteomes" id="UP000295292"/>
    </source>
</evidence>
<comment type="caution">
    <text evidence="8">The sequence shown here is derived from an EMBL/GenBank/DDBJ whole genome shotgun (WGS) entry which is preliminary data.</text>
</comment>
<organism evidence="8 9">
    <name type="scientific">Sphingobacterium yanglingense</name>
    <dbReference type="NCBI Taxonomy" id="1437280"/>
    <lineage>
        <taxon>Bacteria</taxon>
        <taxon>Pseudomonadati</taxon>
        <taxon>Bacteroidota</taxon>
        <taxon>Sphingobacteriia</taxon>
        <taxon>Sphingobacteriales</taxon>
        <taxon>Sphingobacteriaceae</taxon>
        <taxon>Sphingobacterium</taxon>
    </lineage>
</organism>
<dbReference type="Pfam" id="PF14322">
    <property type="entry name" value="SusD-like_3"/>
    <property type="match status" value="1"/>
</dbReference>
<evidence type="ECO:0000256" key="5">
    <source>
        <dbReference type="ARBA" id="ARBA00023237"/>
    </source>
</evidence>
<keyword evidence="9" id="KW-1185">Reference proteome</keyword>
<keyword evidence="3" id="KW-0732">Signal</keyword>
<comment type="subcellular location">
    <subcellularLocation>
        <location evidence="1">Cell outer membrane</location>
    </subcellularLocation>
</comment>
<gene>
    <name evidence="8" type="ORF">CLV99_4040</name>
</gene>
<reference evidence="8 9" key="1">
    <citation type="submission" date="2019-03" db="EMBL/GenBank/DDBJ databases">
        <title>Genomic Encyclopedia of Archaeal and Bacterial Type Strains, Phase II (KMG-II): from individual species to whole genera.</title>
        <authorList>
            <person name="Goeker M."/>
        </authorList>
    </citation>
    <scope>NUCLEOTIDE SEQUENCE [LARGE SCALE GENOMIC DNA]</scope>
    <source>
        <strain evidence="8 9">DSM 28353</strain>
    </source>
</reference>
<name>A0A4R6W8V2_9SPHI</name>
<dbReference type="EMBL" id="SNYV01000017">
    <property type="protein sequence ID" value="TDQ75435.1"/>
    <property type="molecule type" value="Genomic_DNA"/>
</dbReference>
<dbReference type="GO" id="GO:0009279">
    <property type="term" value="C:cell outer membrane"/>
    <property type="evidence" value="ECO:0007669"/>
    <property type="project" value="UniProtKB-SubCell"/>
</dbReference>
<dbReference type="Pfam" id="PF07980">
    <property type="entry name" value="SusD_RagB"/>
    <property type="match status" value="1"/>
</dbReference>
<feature type="domain" description="RagB/SusD" evidence="6">
    <location>
        <begin position="314"/>
        <end position="393"/>
    </location>
</feature>
<dbReference type="SUPFAM" id="SSF48452">
    <property type="entry name" value="TPR-like"/>
    <property type="match status" value="1"/>
</dbReference>
<comment type="similarity">
    <text evidence="2">Belongs to the SusD family.</text>
</comment>
<evidence type="ECO:0000256" key="2">
    <source>
        <dbReference type="ARBA" id="ARBA00006275"/>
    </source>
</evidence>
<dbReference type="Proteomes" id="UP000295292">
    <property type="component" value="Unassembled WGS sequence"/>
</dbReference>
<dbReference type="InterPro" id="IPR033985">
    <property type="entry name" value="SusD-like_N"/>
</dbReference>
<evidence type="ECO:0000259" key="6">
    <source>
        <dbReference type="Pfam" id="PF07980"/>
    </source>
</evidence>
<evidence type="ECO:0000256" key="3">
    <source>
        <dbReference type="ARBA" id="ARBA00022729"/>
    </source>
</evidence>
<evidence type="ECO:0000256" key="1">
    <source>
        <dbReference type="ARBA" id="ARBA00004442"/>
    </source>
</evidence>
<dbReference type="RefSeq" id="WP_133586191.1">
    <property type="nucleotide sequence ID" value="NZ_SNYV01000017.1"/>
</dbReference>
<dbReference type="Gene3D" id="1.25.40.390">
    <property type="match status" value="2"/>
</dbReference>
<dbReference type="OrthoDB" id="697229at2"/>
<sequence>MNFKYIIGLIVAVSVFSSCDKYLDVEPKGIVIPKRFEEFNAILNAEINTNCYPDHLAYASDDLYAPHTLVAPDPLANAYFWRETIDVDNDGTPAIWGPLYRQIYNTNIIINNIAAVTDASEEKKKQLLGEALAERANAHFVLVTAFTKAYDPATAANLPGIPWVTYTDVTTATPPRTTLQETMDHILADLKDAEGYLSTNRLNKTRFNKAVVQAILSRVYLYMGSFAEAKKYADLAMKEPHEIIDYNEYTYPMQDKNTELLWLRTTTYHALIFDLHYSNDLVNMFAADDLRMDVFGYFYNGLYMRLENYWGVYGIRFSELMLTQAEALAHANDLDGALKILNELRVLRIESSAYQPLVSANKAEVLNWVLSERRRELAFGSTRWMDMKRLAKLGLGTPARRQSINHEDLLSIDPATYTYTFEIPSRVLMFNPGMPKNF</sequence>
<dbReference type="AlphaFoldDB" id="A0A4R6W8V2"/>
<keyword evidence="4" id="KW-0472">Membrane</keyword>
<dbReference type="InterPro" id="IPR012944">
    <property type="entry name" value="SusD_RagB_dom"/>
</dbReference>
<keyword evidence="5" id="KW-0998">Cell outer membrane</keyword>
<proteinExistence type="inferred from homology"/>
<dbReference type="PROSITE" id="PS51257">
    <property type="entry name" value="PROKAR_LIPOPROTEIN"/>
    <property type="match status" value="1"/>
</dbReference>